<evidence type="ECO:0000313" key="2">
    <source>
        <dbReference type="Proteomes" id="UP000036958"/>
    </source>
</evidence>
<sequence length="95" mass="10815">MSPFQCEKPCREAQAFLWNKNTSCYPLFDLSFGKTSDGVATNNFAHWMTNKTVLAIQLLKTSGSALKNLTSIGFPKNQNKLYVRPFMLYRLKSSK</sequence>
<organism evidence="1 2">
    <name type="scientific">Sunxiuqinia dokdonensis</name>
    <dbReference type="NCBI Taxonomy" id="1409788"/>
    <lineage>
        <taxon>Bacteria</taxon>
        <taxon>Pseudomonadati</taxon>
        <taxon>Bacteroidota</taxon>
        <taxon>Bacteroidia</taxon>
        <taxon>Marinilabiliales</taxon>
        <taxon>Prolixibacteraceae</taxon>
        <taxon>Sunxiuqinia</taxon>
    </lineage>
</organism>
<dbReference type="EMBL" id="LGIA01000173">
    <property type="protein sequence ID" value="KOH43961.1"/>
    <property type="molecule type" value="Genomic_DNA"/>
</dbReference>
<name>A0A0L8V693_9BACT</name>
<dbReference type="AlphaFoldDB" id="A0A0L8V693"/>
<gene>
    <name evidence="1" type="ORF">NC99_31770</name>
</gene>
<protein>
    <submittedName>
        <fullName evidence="1">Uncharacterized protein</fullName>
    </submittedName>
</protein>
<comment type="caution">
    <text evidence="1">The sequence shown here is derived from an EMBL/GenBank/DDBJ whole genome shotgun (WGS) entry which is preliminary data.</text>
</comment>
<keyword evidence="2" id="KW-1185">Reference proteome</keyword>
<accession>A0A0L8V693</accession>
<proteinExistence type="predicted"/>
<dbReference type="Proteomes" id="UP000036958">
    <property type="component" value="Unassembled WGS sequence"/>
</dbReference>
<evidence type="ECO:0000313" key="1">
    <source>
        <dbReference type="EMBL" id="KOH43961.1"/>
    </source>
</evidence>
<reference evidence="2" key="1">
    <citation type="submission" date="2015-07" db="EMBL/GenBank/DDBJ databases">
        <title>Genome sequencing of Sunxiuqinia dokdonensis strain SK.</title>
        <authorList>
            <person name="Ahn S."/>
            <person name="Kim B.-C."/>
        </authorList>
    </citation>
    <scope>NUCLEOTIDE SEQUENCE [LARGE SCALE GENOMIC DNA]</scope>
    <source>
        <strain evidence="2">SK</strain>
    </source>
</reference>